<sequence>MKAYWRWGGAIYMLESEDGPNVGDSQLVKKGSRRNGRGVGQSVAGYDDEMYGHKKRHPVDYQMPFLTTLLTLQLISVKFLYFSSCL</sequence>
<gene>
    <name evidence="1" type="ordered locus">Slin_4916</name>
</gene>
<keyword evidence="2" id="KW-1185">Reference proteome</keyword>
<evidence type="ECO:0000313" key="1">
    <source>
        <dbReference type="EMBL" id="ADB40894.1"/>
    </source>
</evidence>
<accession>D2QRI9</accession>
<dbReference type="AlphaFoldDB" id="D2QRI9"/>
<dbReference type="KEGG" id="sli:Slin_4916"/>
<evidence type="ECO:0000313" key="2">
    <source>
        <dbReference type="Proteomes" id="UP000002028"/>
    </source>
</evidence>
<proteinExistence type="predicted"/>
<dbReference type="Proteomes" id="UP000002028">
    <property type="component" value="Chromosome"/>
</dbReference>
<organism evidence="1 2">
    <name type="scientific">Spirosoma linguale (strain ATCC 33905 / DSM 74 / LMG 10896 / Claus 1)</name>
    <dbReference type="NCBI Taxonomy" id="504472"/>
    <lineage>
        <taxon>Bacteria</taxon>
        <taxon>Pseudomonadati</taxon>
        <taxon>Bacteroidota</taxon>
        <taxon>Cytophagia</taxon>
        <taxon>Cytophagales</taxon>
        <taxon>Cytophagaceae</taxon>
        <taxon>Spirosoma</taxon>
    </lineage>
</organism>
<name>D2QRI9_SPILD</name>
<reference evidence="1 2" key="1">
    <citation type="journal article" date="2010" name="Stand. Genomic Sci.">
        <title>Complete genome sequence of Spirosoma linguale type strain (1).</title>
        <authorList>
            <person name="Lail K."/>
            <person name="Sikorski J."/>
            <person name="Saunders E."/>
            <person name="Lapidus A."/>
            <person name="Glavina Del Rio T."/>
            <person name="Copeland A."/>
            <person name="Tice H."/>
            <person name="Cheng J.-F."/>
            <person name="Lucas S."/>
            <person name="Nolan M."/>
            <person name="Bruce D."/>
            <person name="Goodwin L."/>
            <person name="Pitluck S."/>
            <person name="Ivanova N."/>
            <person name="Mavromatis K."/>
            <person name="Ovchinnikova G."/>
            <person name="Pati A."/>
            <person name="Chen A."/>
            <person name="Palaniappan K."/>
            <person name="Land M."/>
            <person name="Hauser L."/>
            <person name="Chang Y.-J."/>
            <person name="Jeffries C.D."/>
            <person name="Chain P."/>
            <person name="Brettin T."/>
            <person name="Detter J.C."/>
            <person name="Schuetze A."/>
            <person name="Rohde M."/>
            <person name="Tindall B.J."/>
            <person name="Goeker M."/>
            <person name="Bristow J."/>
            <person name="Eisen J.A."/>
            <person name="Markowitz V."/>
            <person name="Hugenholtz P."/>
            <person name="Kyrpides N.C."/>
            <person name="Klenk H.-P."/>
            <person name="Chen F."/>
        </authorList>
    </citation>
    <scope>NUCLEOTIDE SEQUENCE [LARGE SCALE GENOMIC DNA]</scope>
    <source>
        <strain evidence="2">ATCC 33905 / DSM 74 / LMG 10896 / Claus 1</strain>
    </source>
</reference>
<protein>
    <submittedName>
        <fullName evidence="1">Uncharacterized protein</fullName>
    </submittedName>
</protein>
<dbReference type="EMBL" id="CP001769">
    <property type="protein sequence ID" value="ADB40894.1"/>
    <property type="molecule type" value="Genomic_DNA"/>
</dbReference>
<dbReference type="HOGENOM" id="CLU_2496346_0_0_10"/>